<name>A0A5B7FUH8_PORTR</name>
<sequence>MTWYGPLHSTDDTYQLQVDRSEWTQDQAELWCDMLERNPADLNPGLLERERCWRRRRLTELSNFSTELRNKLSEVSDLAAVR</sequence>
<gene>
    <name evidence="1" type="ORF">E2C01_044035</name>
</gene>
<accession>A0A5B7FUH8</accession>
<dbReference type="Proteomes" id="UP000324222">
    <property type="component" value="Unassembled WGS sequence"/>
</dbReference>
<reference evidence="1 2" key="1">
    <citation type="submission" date="2019-05" db="EMBL/GenBank/DDBJ databases">
        <title>Another draft genome of Portunus trituberculatus and its Hox gene families provides insights of decapod evolution.</title>
        <authorList>
            <person name="Jeong J.-H."/>
            <person name="Song I."/>
            <person name="Kim S."/>
            <person name="Choi T."/>
            <person name="Kim D."/>
            <person name="Ryu S."/>
            <person name="Kim W."/>
        </authorList>
    </citation>
    <scope>NUCLEOTIDE SEQUENCE [LARGE SCALE GENOMIC DNA]</scope>
    <source>
        <tissue evidence="1">Muscle</tissue>
    </source>
</reference>
<keyword evidence="2" id="KW-1185">Reference proteome</keyword>
<comment type="caution">
    <text evidence="1">The sequence shown here is derived from an EMBL/GenBank/DDBJ whole genome shotgun (WGS) entry which is preliminary data.</text>
</comment>
<evidence type="ECO:0000313" key="1">
    <source>
        <dbReference type="EMBL" id="MPC50212.1"/>
    </source>
</evidence>
<proteinExistence type="predicted"/>
<organism evidence="1 2">
    <name type="scientific">Portunus trituberculatus</name>
    <name type="common">Swimming crab</name>
    <name type="synonym">Neptunus trituberculatus</name>
    <dbReference type="NCBI Taxonomy" id="210409"/>
    <lineage>
        <taxon>Eukaryota</taxon>
        <taxon>Metazoa</taxon>
        <taxon>Ecdysozoa</taxon>
        <taxon>Arthropoda</taxon>
        <taxon>Crustacea</taxon>
        <taxon>Multicrustacea</taxon>
        <taxon>Malacostraca</taxon>
        <taxon>Eumalacostraca</taxon>
        <taxon>Eucarida</taxon>
        <taxon>Decapoda</taxon>
        <taxon>Pleocyemata</taxon>
        <taxon>Brachyura</taxon>
        <taxon>Eubrachyura</taxon>
        <taxon>Portunoidea</taxon>
        <taxon>Portunidae</taxon>
        <taxon>Portuninae</taxon>
        <taxon>Portunus</taxon>
    </lineage>
</organism>
<protein>
    <submittedName>
        <fullName evidence="1">Uncharacterized protein</fullName>
    </submittedName>
</protein>
<dbReference type="EMBL" id="VSRR010009352">
    <property type="protein sequence ID" value="MPC50212.1"/>
    <property type="molecule type" value="Genomic_DNA"/>
</dbReference>
<evidence type="ECO:0000313" key="2">
    <source>
        <dbReference type="Proteomes" id="UP000324222"/>
    </source>
</evidence>
<dbReference type="AlphaFoldDB" id="A0A5B7FUH8"/>